<name>A0A4Y6PRN7_PERCE</name>
<evidence type="ECO:0000313" key="6">
    <source>
        <dbReference type="Proteomes" id="UP000315995"/>
    </source>
</evidence>
<dbReference type="Proteomes" id="UP000315995">
    <property type="component" value="Chromosome"/>
</dbReference>
<dbReference type="InterPro" id="IPR011765">
    <property type="entry name" value="Pept_M16_N"/>
</dbReference>
<comment type="similarity">
    <text evidence="1">Belongs to the peptidase M16 family.</text>
</comment>
<dbReference type="InterPro" id="IPR050361">
    <property type="entry name" value="MPP/UQCRC_Complex"/>
</dbReference>
<dbReference type="Pfam" id="PF00675">
    <property type="entry name" value="Peptidase_M16"/>
    <property type="match status" value="2"/>
</dbReference>
<dbReference type="PANTHER" id="PTHR11851:SF49">
    <property type="entry name" value="MITOCHONDRIAL-PROCESSING PEPTIDASE SUBUNIT ALPHA"/>
    <property type="match status" value="1"/>
</dbReference>
<accession>A0A4Y6PRN7</accession>
<organism evidence="5 6">
    <name type="scientific">Persicimonas caeni</name>
    <dbReference type="NCBI Taxonomy" id="2292766"/>
    <lineage>
        <taxon>Bacteria</taxon>
        <taxon>Deltaproteobacteria</taxon>
        <taxon>Bradymonadales</taxon>
        <taxon>Bradymonadaceae</taxon>
        <taxon>Persicimonas</taxon>
    </lineage>
</organism>
<dbReference type="SUPFAM" id="SSF63411">
    <property type="entry name" value="LuxS/MPP-like metallohydrolase"/>
    <property type="match status" value="4"/>
</dbReference>
<keyword evidence="2" id="KW-0175">Coiled coil</keyword>
<keyword evidence="6" id="KW-1185">Reference proteome</keyword>
<feature type="domain" description="Peptidase M16 N-terminal" evidence="3">
    <location>
        <begin position="13"/>
        <end position="160"/>
    </location>
</feature>
<dbReference type="PANTHER" id="PTHR11851">
    <property type="entry name" value="METALLOPROTEASE"/>
    <property type="match status" value="1"/>
</dbReference>
<evidence type="ECO:0000313" key="5">
    <source>
        <dbReference type="EMBL" id="QDG50981.1"/>
    </source>
</evidence>
<reference evidence="5 6" key="1">
    <citation type="submission" date="2019-06" db="EMBL/GenBank/DDBJ databases">
        <title>Persicimonas caeni gen. nov., sp. nov., a predatory bacterium isolated from solar saltern.</title>
        <authorList>
            <person name="Wang S."/>
        </authorList>
    </citation>
    <scope>NUCLEOTIDE SEQUENCE [LARGE SCALE GENOMIC DNA]</scope>
    <source>
        <strain evidence="5 6">YN101</strain>
    </source>
</reference>
<gene>
    <name evidence="5" type="ORF">FIV42_09605</name>
</gene>
<feature type="domain" description="Peptidase M16 C-terminal" evidence="4">
    <location>
        <begin position="615"/>
        <end position="789"/>
    </location>
</feature>
<feature type="domain" description="Peptidase M16 N-terminal" evidence="3">
    <location>
        <begin position="464"/>
        <end position="574"/>
    </location>
</feature>
<dbReference type="InterPro" id="IPR007863">
    <property type="entry name" value="Peptidase_M16_C"/>
</dbReference>
<protein>
    <submittedName>
        <fullName evidence="5">Insulinase family protein</fullName>
    </submittedName>
</protein>
<dbReference type="RefSeq" id="WP_141197471.1">
    <property type="nucleotide sequence ID" value="NZ_CP041186.1"/>
</dbReference>
<accession>A0A5B8Y2V5</accession>
<sequence>MELTRYELDNGMKVLLHRAAAAPVVACNVWVGVGSADEEPEEAGLAHVHEHMLFKGTDNRQVGELAREVEAAGGHINAFTSFDQTCYYVVMSSRYFETGLDILADAIQNSSFDADELERELEVIQEEIKRGKDNPSREASLKLFETAYAEHPYRLPVIGTSESVDSFGRDDVLDFFHKHYVPENMALVLVGDFEIDEAKDLVEKYFGGFENGGYTPRERAPEPKQTEFRGWAAGDDINQAHLRVGFHIPHATHDDIPALDLLGAILGYGDSSHLFQTIQREQQLVNSIYSGAYTPKDAGLFMVSAQYQLPEEGRSDTDVLGAIMKEVFRFRDVRPSLVDLERARTIIESQEIYGKQTVQGLAMKVGRYQMVTGDPQYEQVYYEALAQVTPEDIRRVAREYLTPDNCTVVLSHPEMHGEVTVDELEETTRKAREASESEHVKERVELDEEGFARVKLPGGPTLVIQEDHSVETFSARALCLGGLRYENVDNNGINSLLSELVDKGTLNWSAEEIAHRVESMAGSLKGLAGRNSFGLSMSGLSQFFERSFELFAGCLLESTIPDDEFEREKRLQLEYIRSRRDKLGAVNYEQFCAGFFAPHPYSMPSDGSEASIEALSADDVRAYYKSLINPQDMVLVVVGDIDSELVEQLAERYFSGHDTGESLAPEIPEPGELNKAQLVVSDLEKEQAHIICGFQTPSLDHDDKYPLEVLYAILSGQGGRLFYELRDKQSLAYSVGARMVFGLDTSAFVITIGTSPEKIEQAVEGIVREVRKLHDGTITEDEVARAKRYLAGSHDIGLQKNSARSLSVGLDELYGLGYKRSLDYGERIEAIEVADVERVVDAYLDPERMLVSIVKPEACEVPDDLLTRVLEE</sequence>
<evidence type="ECO:0000259" key="3">
    <source>
        <dbReference type="Pfam" id="PF00675"/>
    </source>
</evidence>
<evidence type="ECO:0000259" key="4">
    <source>
        <dbReference type="Pfam" id="PF05193"/>
    </source>
</evidence>
<dbReference type="InterPro" id="IPR011249">
    <property type="entry name" value="Metalloenz_LuxS/M16"/>
</dbReference>
<proteinExistence type="inferred from homology"/>
<feature type="coiled-coil region" evidence="2">
    <location>
        <begin position="100"/>
        <end position="134"/>
    </location>
</feature>
<dbReference type="OrthoDB" id="9811314at2"/>
<evidence type="ECO:0000256" key="1">
    <source>
        <dbReference type="ARBA" id="ARBA00007261"/>
    </source>
</evidence>
<dbReference type="GO" id="GO:0046872">
    <property type="term" value="F:metal ion binding"/>
    <property type="evidence" value="ECO:0007669"/>
    <property type="project" value="InterPro"/>
</dbReference>
<feature type="domain" description="Peptidase M16 C-terminal" evidence="4">
    <location>
        <begin position="167"/>
        <end position="345"/>
    </location>
</feature>
<dbReference type="AlphaFoldDB" id="A0A4Y6PRN7"/>
<dbReference type="Gene3D" id="3.30.830.10">
    <property type="entry name" value="Metalloenzyme, LuxS/M16 peptidase-like"/>
    <property type="match status" value="4"/>
</dbReference>
<dbReference type="Pfam" id="PF05193">
    <property type="entry name" value="Peptidase_M16_C"/>
    <property type="match status" value="2"/>
</dbReference>
<evidence type="ECO:0000256" key="2">
    <source>
        <dbReference type="SAM" id="Coils"/>
    </source>
</evidence>
<dbReference type="EMBL" id="CP041186">
    <property type="protein sequence ID" value="QDG50981.1"/>
    <property type="molecule type" value="Genomic_DNA"/>
</dbReference>